<dbReference type="Gene3D" id="3.40.50.2300">
    <property type="match status" value="2"/>
</dbReference>
<dbReference type="InterPro" id="IPR006311">
    <property type="entry name" value="TAT_signal"/>
</dbReference>
<dbReference type="InterPro" id="IPR028082">
    <property type="entry name" value="Peripla_BP_I"/>
</dbReference>
<evidence type="ECO:0000256" key="3">
    <source>
        <dbReference type="ARBA" id="ARBA00022729"/>
    </source>
</evidence>
<dbReference type="CDD" id="cd06342">
    <property type="entry name" value="PBP1_ABC_LIVBP-like"/>
    <property type="match status" value="1"/>
</dbReference>
<evidence type="ECO:0000259" key="6">
    <source>
        <dbReference type="Pfam" id="PF13458"/>
    </source>
</evidence>
<dbReference type="EMBL" id="STGJ01000006">
    <property type="protein sequence ID" value="TIC83787.1"/>
    <property type="molecule type" value="Genomic_DNA"/>
</dbReference>
<dbReference type="PRINTS" id="PR00337">
    <property type="entry name" value="LEUILEVALBP"/>
</dbReference>
<comment type="caution">
    <text evidence="7">The sequence shown here is derived from an EMBL/GenBank/DDBJ whole genome shotgun (WGS) entry which is preliminary data.</text>
</comment>
<gene>
    <name evidence="7" type="ORF">E5K04_07135</name>
</gene>
<evidence type="ECO:0000256" key="5">
    <source>
        <dbReference type="SAM" id="SignalP"/>
    </source>
</evidence>
<dbReference type="Proteomes" id="UP000308891">
    <property type="component" value="Unassembled WGS sequence"/>
</dbReference>
<dbReference type="PROSITE" id="PS51257">
    <property type="entry name" value="PROKAR_LIPOPROTEIN"/>
    <property type="match status" value="1"/>
</dbReference>
<comment type="similarity">
    <text evidence="1">Belongs to the leucine-binding protein family.</text>
</comment>
<feature type="signal peptide" evidence="5">
    <location>
        <begin position="1"/>
        <end position="20"/>
    </location>
</feature>
<organism evidence="7 8">
    <name type="scientific">Crenobacter intestini</name>
    <dbReference type="NCBI Taxonomy" id="2563443"/>
    <lineage>
        <taxon>Bacteria</taxon>
        <taxon>Pseudomonadati</taxon>
        <taxon>Pseudomonadota</taxon>
        <taxon>Betaproteobacteria</taxon>
        <taxon>Neisseriales</taxon>
        <taxon>Neisseriaceae</taxon>
        <taxon>Crenobacter</taxon>
    </lineage>
</organism>
<keyword evidence="8" id="KW-1185">Reference proteome</keyword>
<evidence type="ECO:0000256" key="1">
    <source>
        <dbReference type="ARBA" id="ARBA00010062"/>
    </source>
</evidence>
<accession>A0A4T0UY03</accession>
<dbReference type="Pfam" id="PF13458">
    <property type="entry name" value="Peripla_BP_6"/>
    <property type="match status" value="1"/>
</dbReference>
<proteinExistence type="inferred from homology"/>
<evidence type="ECO:0000313" key="7">
    <source>
        <dbReference type="EMBL" id="TIC83787.1"/>
    </source>
</evidence>
<protein>
    <submittedName>
        <fullName evidence="7">Branched-chain amino acid ABC transporter substrate-binding protein</fullName>
    </submittedName>
</protein>
<feature type="chain" id="PRO_5021025723" evidence="5">
    <location>
        <begin position="21"/>
        <end position="409"/>
    </location>
</feature>
<keyword evidence="3 5" id="KW-0732">Signal</keyword>
<evidence type="ECO:0000256" key="2">
    <source>
        <dbReference type="ARBA" id="ARBA00022448"/>
    </source>
</evidence>
<dbReference type="PROSITE" id="PS51318">
    <property type="entry name" value="TAT"/>
    <property type="match status" value="1"/>
</dbReference>
<dbReference type="InterPro" id="IPR028081">
    <property type="entry name" value="Leu-bd"/>
</dbReference>
<feature type="domain" description="Leucine-binding protein" evidence="6">
    <location>
        <begin position="45"/>
        <end position="386"/>
    </location>
</feature>
<dbReference type="SUPFAM" id="SSF53822">
    <property type="entry name" value="Periplasmic binding protein-like I"/>
    <property type="match status" value="1"/>
</dbReference>
<keyword evidence="2" id="KW-0813">Transport</keyword>
<keyword evidence="4" id="KW-0029">Amino-acid transport</keyword>
<dbReference type="GO" id="GO:0006865">
    <property type="term" value="P:amino acid transport"/>
    <property type="evidence" value="ECO:0007669"/>
    <property type="project" value="UniProtKB-KW"/>
</dbReference>
<reference evidence="7 8" key="1">
    <citation type="submission" date="2019-04" db="EMBL/GenBank/DDBJ databases">
        <title>Crenobacter sp. nov.</title>
        <authorList>
            <person name="Shi S."/>
        </authorList>
    </citation>
    <scope>NUCLEOTIDE SEQUENCE [LARGE SCALE GENOMIC DNA]</scope>
    <source>
        <strain evidence="7 8">GY 70310</strain>
    </source>
</reference>
<dbReference type="PANTHER" id="PTHR47151:SF2">
    <property type="entry name" value="AMINO ACID BINDING PROTEIN"/>
    <property type="match status" value="1"/>
</dbReference>
<dbReference type="PANTHER" id="PTHR47151">
    <property type="entry name" value="LEU/ILE/VAL-BINDING ABC TRANSPORTER SUBUNIT"/>
    <property type="match status" value="1"/>
</dbReference>
<dbReference type="RefSeq" id="WP_136552425.1">
    <property type="nucleotide sequence ID" value="NZ_STGJ01000006.1"/>
</dbReference>
<dbReference type="InterPro" id="IPR000709">
    <property type="entry name" value="Leu_Ile_Val-bd"/>
</dbReference>
<sequence length="409" mass="42510">MLLTRRSTLTLAVAAALTLAACGKKEEAAAPGAEASAAAASGNVVKIGFAAPLTGPQAHYGEEYKNGVTLAIEDANAEKPMIGGQAVTFELVAEDDQADPKAATQVAQKFADDKVNGVVGHFNSGTSIPASKIYSDAGIPMVAMATAPAFTQQGFKNTFRSMTSDTQQGSVMGKYVVEKLGAKNIVIVDDRTAYGQGLADEFEKAVKAAGGTVSKREFTNDKATDFAAILTSIKAQNPDIIFFGGADAQSAPMAKQMKRLGIKAPLVSGEMTKTPNFVKLAGKEAEGTIASLAGLPLAQMPKGKDYETRYKARFNTDVATYSPYGYDAARAMIAAMKKADSTDPAKYLPQLAGNAYTDGVTTSNWAYDDKGDLKDGGITVYQVKNGDWVVLETVGGGAPAAAPAASAAQ</sequence>
<dbReference type="AlphaFoldDB" id="A0A4T0UY03"/>
<evidence type="ECO:0000256" key="4">
    <source>
        <dbReference type="ARBA" id="ARBA00022970"/>
    </source>
</evidence>
<evidence type="ECO:0000313" key="8">
    <source>
        <dbReference type="Proteomes" id="UP000308891"/>
    </source>
</evidence>
<dbReference type="OrthoDB" id="9783240at2"/>
<name>A0A4T0UY03_9NEIS</name>